<sequence length="243" mass="26162">MTAQNPFSRTTPLETNYDTANEGSIEPQARQNPRAKAVGGACRPGMIEATQHTPEPMPAMIAAAQPSGQAPEDVPTTLQTHLYISHFLSTWNSRLFEFAAVLFLASIFPNTLLPMSVYALVRSGAAILFAQPIGSMIDKGNRLTVVRISIVGQRLAVAASCGLFWVLEQQGDNIKGQLKTGLFGLAVILACVEKLCSVLNLVSVERDWVVVITEGNEPARRGSLFAPHKRTPDVGGRQAGHSN</sequence>
<evidence type="ECO:0000256" key="3">
    <source>
        <dbReference type="ARBA" id="ARBA00022692"/>
    </source>
</evidence>
<keyword evidence="4 6" id="KW-1133">Transmembrane helix</keyword>
<proteinExistence type="inferred from homology"/>
<keyword evidence="5 6" id="KW-0472">Membrane</keyword>
<evidence type="ECO:0000313" key="8">
    <source>
        <dbReference type="EMBL" id="RYO94885.1"/>
    </source>
</evidence>
<feature type="transmembrane region" description="Helical" evidence="6">
    <location>
        <begin position="182"/>
        <end position="202"/>
    </location>
</feature>
<feature type="region of interest" description="Disordered" evidence="7">
    <location>
        <begin position="222"/>
        <end position="243"/>
    </location>
</feature>
<name>A0ABY0HKW3_9PEZI</name>
<comment type="similarity">
    <text evidence="6">Belongs to the ferroportin (FP) (TC 2.A.100) family. SLC40A subfamily.</text>
</comment>
<feature type="compositionally biased region" description="Polar residues" evidence="7">
    <location>
        <begin position="1"/>
        <end position="22"/>
    </location>
</feature>
<dbReference type="Proteomes" id="UP000294003">
    <property type="component" value="Unassembled WGS sequence"/>
</dbReference>
<protein>
    <recommendedName>
        <fullName evidence="6">Solute carrier family 40 member</fullName>
    </recommendedName>
</protein>
<gene>
    <name evidence="8" type="ORF">DL762_000319</name>
</gene>
<evidence type="ECO:0000256" key="2">
    <source>
        <dbReference type="ARBA" id="ARBA00022448"/>
    </source>
</evidence>
<comment type="function">
    <text evidence="6">May be involved in iron transport and iron homeostasis.</text>
</comment>
<feature type="transmembrane region" description="Helical" evidence="6">
    <location>
        <begin position="95"/>
        <end position="113"/>
    </location>
</feature>
<dbReference type="InterPro" id="IPR009716">
    <property type="entry name" value="Ferroportin-1"/>
</dbReference>
<keyword evidence="3 6" id="KW-0812">Transmembrane</keyword>
<keyword evidence="9" id="KW-1185">Reference proteome</keyword>
<evidence type="ECO:0000256" key="1">
    <source>
        <dbReference type="ARBA" id="ARBA00004141"/>
    </source>
</evidence>
<reference evidence="8 9" key="1">
    <citation type="submission" date="2018-06" db="EMBL/GenBank/DDBJ databases">
        <title>Complete Genomes of Monosporascus.</title>
        <authorList>
            <person name="Robinson A.J."/>
            <person name="Natvig D.O."/>
        </authorList>
    </citation>
    <scope>NUCLEOTIDE SEQUENCE [LARGE SCALE GENOMIC DNA]</scope>
    <source>
        <strain evidence="8 9">CBS 609.92</strain>
    </source>
</reference>
<accession>A0ABY0HKW3</accession>
<feature type="transmembrane region" description="Helical" evidence="6">
    <location>
        <begin position="144"/>
        <end position="167"/>
    </location>
</feature>
<evidence type="ECO:0000313" key="9">
    <source>
        <dbReference type="Proteomes" id="UP000294003"/>
    </source>
</evidence>
<dbReference type="PANTHER" id="PTHR11660">
    <property type="entry name" value="SOLUTE CARRIER FAMILY 40 MEMBER"/>
    <property type="match status" value="1"/>
</dbReference>
<evidence type="ECO:0000256" key="5">
    <source>
        <dbReference type="ARBA" id="ARBA00023136"/>
    </source>
</evidence>
<comment type="subcellular location">
    <subcellularLocation>
        <location evidence="1 6">Membrane</location>
        <topology evidence="1 6">Multi-pass membrane protein</topology>
    </subcellularLocation>
</comment>
<keyword evidence="2 6" id="KW-0813">Transport</keyword>
<evidence type="ECO:0000256" key="7">
    <source>
        <dbReference type="SAM" id="MobiDB-lite"/>
    </source>
</evidence>
<dbReference type="PANTHER" id="PTHR11660:SF57">
    <property type="entry name" value="SOLUTE CARRIER FAMILY 40 MEMBER"/>
    <property type="match status" value="1"/>
</dbReference>
<organism evidence="8 9">
    <name type="scientific">Monosporascus cannonballus</name>
    <dbReference type="NCBI Taxonomy" id="155416"/>
    <lineage>
        <taxon>Eukaryota</taxon>
        <taxon>Fungi</taxon>
        <taxon>Dikarya</taxon>
        <taxon>Ascomycota</taxon>
        <taxon>Pezizomycotina</taxon>
        <taxon>Sordariomycetes</taxon>
        <taxon>Xylariomycetidae</taxon>
        <taxon>Xylariales</taxon>
        <taxon>Xylariales incertae sedis</taxon>
        <taxon>Monosporascus</taxon>
    </lineage>
</organism>
<comment type="caution">
    <text evidence="6">Lacks conserved residue(s) required for the propagation of feature annotation.</text>
</comment>
<keyword evidence="6" id="KW-0406">Ion transport</keyword>
<dbReference type="Pfam" id="PF06963">
    <property type="entry name" value="FPN1"/>
    <property type="match status" value="1"/>
</dbReference>
<dbReference type="EMBL" id="QJNS01000006">
    <property type="protein sequence ID" value="RYO94885.1"/>
    <property type="molecule type" value="Genomic_DNA"/>
</dbReference>
<evidence type="ECO:0000256" key="6">
    <source>
        <dbReference type="RuleBase" id="RU365065"/>
    </source>
</evidence>
<comment type="caution">
    <text evidence="8">The sequence shown here is derived from an EMBL/GenBank/DDBJ whole genome shotgun (WGS) entry which is preliminary data.</text>
</comment>
<evidence type="ECO:0000256" key="4">
    <source>
        <dbReference type="ARBA" id="ARBA00022989"/>
    </source>
</evidence>
<feature type="region of interest" description="Disordered" evidence="7">
    <location>
        <begin position="1"/>
        <end position="39"/>
    </location>
</feature>